<comment type="caution">
    <text evidence="1">The sequence shown here is derived from an EMBL/GenBank/DDBJ whole genome shotgun (WGS) entry which is preliminary data.</text>
</comment>
<dbReference type="EMBL" id="MFNE01000010">
    <property type="protein sequence ID" value="OGG96719.1"/>
    <property type="molecule type" value="Genomic_DNA"/>
</dbReference>
<accession>A0A1F6GF47</accession>
<name>A0A1F6GF47_9PROT</name>
<evidence type="ECO:0000313" key="1">
    <source>
        <dbReference type="EMBL" id="OGG96719.1"/>
    </source>
</evidence>
<dbReference type="AlphaFoldDB" id="A0A1F6GF47"/>
<organism evidence="1 2">
    <name type="scientific">Candidatus Lambdaproteobacteria bacterium RIFOXYD2_FULL_50_16</name>
    <dbReference type="NCBI Taxonomy" id="1817772"/>
    <lineage>
        <taxon>Bacteria</taxon>
        <taxon>Pseudomonadati</taxon>
        <taxon>Pseudomonadota</taxon>
        <taxon>Candidatus Lambdaproteobacteria</taxon>
    </lineage>
</organism>
<gene>
    <name evidence="1" type="ORF">A2527_03960</name>
</gene>
<sequence length="61" mass="6846">MLVISPLHGSPGGLHFFLNFVYAQKGPFLKKNKNRAVLRLIIKQNRAFGQIYPAFLGLGTF</sequence>
<protein>
    <submittedName>
        <fullName evidence="1">Uncharacterized protein</fullName>
    </submittedName>
</protein>
<evidence type="ECO:0000313" key="2">
    <source>
        <dbReference type="Proteomes" id="UP000178449"/>
    </source>
</evidence>
<dbReference type="Proteomes" id="UP000178449">
    <property type="component" value="Unassembled WGS sequence"/>
</dbReference>
<reference evidence="1 2" key="1">
    <citation type="journal article" date="2016" name="Nat. Commun.">
        <title>Thousands of microbial genomes shed light on interconnected biogeochemical processes in an aquifer system.</title>
        <authorList>
            <person name="Anantharaman K."/>
            <person name="Brown C.T."/>
            <person name="Hug L.A."/>
            <person name="Sharon I."/>
            <person name="Castelle C.J."/>
            <person name="Probst A.J."/>
            <person name="Thomas B.C."/>
            <person name="Singh A."/>
            <person name="Wilkins M.J."/>
            <person name="Karaoz U."/>
            <person name="Brodie E.L."/>
            <person name="Williams K.H."/>
            <person name="Hubbard S.S."/>
            <person name="Banfield J.F."/>
        </authorList>
    </citation>
    <scope>NUCLEOTIDE SEQUENCE [LARGE SCALE GENOMIC DNA]</scope>
</reference>
<proteinExistence type="predicted"/>
<dbReference type="STRING" id="1817772.A2527_03960"/>